<keyword evidence="2" id="KW-1185">Reference proteome</keyword>
<dbReference type="AlphaFoldDB" id="A0A9X1VBQ9"/>
<protein>
    <submittedName>
        <fullName evidence="1">Uncharacterized protein</fullName>
    </submittedName>
</protein>
<reference evidence="1" key="1">
    <citation type="submission" date="2022-03" db="EMBL/GenBank/DDBJ databases">
        <title>Draft Genome Sequence of Firmicute Strain S0AB, a Heterotrophic Iron/Sulfur-Oxidizing Extreme Acidophile.</title>
        <authorList>
            <person name="Vergara E."/>
            <person name="Pakostova E."/>
            <person name="Johnson D.B."/>
            <person name="Holmes D.S."/>
        </authorList>
    </citation>
    <scope>NUCLEOTIDE SEQUENCE</scope>
    <source>
        <strain evidence="1">S0AB</strain>
    </source>
</reference>
<sequence>MAAVNNFNISDTLPQMYVGQEVTIFTVAGGTGGGGYTGTIISIDADNVYLLLVPAAAPTNVVGAFGAPGAANGSVTTIPLNQISSVTQSVI</sequence>
<accession>A0A9X1VBQ9</accession>
<dbReference type="EMBL" id="JALBUF010000037">
    <property type="protein sequence ID" value="MCI0184919.1"/>
    <property type="molecule type" value="Genomic_DNA"/>
</dbReference>
<proteinExistence type="predicted"/>
<gene>
    <name evidence="1" type="ORF">MM817_03216</name>
</gene>
<dbReference type="Proteomes" id="UP001139263">
    <property type="component" value="Unassembled WGS sequence"/>
</dbReference>
<dbReference type="RefSeq" id="WP_241716982.1">
    <property type="nucleotide sequence ID" value="NZ_JALBUF010000037.1"/>
</dbReference>
<comment type="caution">
    <text evidence="1">The sequence shown here is derived from an EMBL/GenBank/DDBJ whole genome shotgun (WGS) entry which is preliminary data.</text>
</comment>
<evidence type="ECO:0000313" key="1">
    <source>
        <dbReference type="EMBL" id="MCI0184919.1"/>
    </source>
</evidence>
<evidence type="ECO:0000313" key="2">
    <source>
        <dbReference type="Proteomes" id="UP001139263"/>
    </source>
</evidence>
<organism evidence="1 2">
    <name type="scientific">Sulfoacidibacillus ferrooxidans</name>
    <dbReference type="NCBI Taxonomy" id="2005001"/>
    <lineage>
        <taxon>Bacteria</taxon>
        <taxon>Bacillati</taxon>
        <taxon>Bacillota</taxon>
        <taxon>Bacilli</taxon>
        <taxon>Bacillales</taxon>
        <taxon>Alicyclobacillaceae</taxon>
        <taxon>Sulfoacidibacillus</taxon>
    </lineage>
</organism>
<name>A0A9X1VBQ9_9BACL</name>